<feature type="signal peptide" evidence="6">
    <location>
        <begin position="1"/>
        <end position="21"/>
    </location>
</feature>
<sequence length="234" mass="24757">MGQKIATTIVLLALSCSASFAADMAKADPAPAAPAETPAYTWTGAYVGAYAGGATGWNGLISPGGSSSVTLFPGGFTGGGLAGFNYQVNPFVLGIEGEFGVDAWKQSGAYTNARNQPRNATSEGTYAGRIRARVGYAAGDFLFYGAGGVSFADDRVTESNPNGNSDNIRKDLVGWNAGAGVEYAFSQNWTGRFEYIYDNYGRTNYDFSSLQFGFSNRSVALERNTFRVGVAYKF</sequence>
<keyword evidence="3" id="KW-0472">Membrane</keyword>
<comment type="subcellular location">
    <subcellularLocation>
        <location evidence="1">Cell outer membrane</location>
    </subcellularLocation>
</comment>
<organism evidence="8 9">
    <name type="scientific">Rhizobium aquaticum</name>
    <dbReference type="NCBI Taxonomy" id="1549636"/>
    <lineage>
        <taxon>Bacteria</taxon>
        <taxon>Pseudomonadati</taxon>
        <taxon>Pseudomonadota</taxon>
        <taxon>Alphaproteobacteria</taxon>
        <taxon>Hyphomicrobiales</taxon>
        <taxon>Rhizobiaceae</taxon>
        <taxon>Rhizobium/Agrobacterium group</taxon>
        <taxon>Rhizobium</taxon>
    </lineage>
</organism>
<dbReference type="Pfam" id="PF13505">
    <property type="entry name" value="OMP_b-brl"/>
    <property type="match status" value="1"/>
</dbReference>
<dbReference type="InterPro" id="IPR011250">
    <property type="entry name" value="OMP/PagP_B-barrel"/>
</dbReference>
<dbReference type="PANTHER" id="PTHR34001">
    <property type="entry name" value="BLL7405 PROTEIN"/>
    <property type="match status" value="1"/>
</dbReference>
<comment type="caution">
    <text evidence="8">The sequence shown here is derived from an EMBL/GenBank/DDBJ whole genome shotgun (WGS) entry which is preliminary data.</text>
</comment>
<dbReference type="PROSITE" id="PS51257">
    <property type="entry name" value="PROKAR_LIPOPROTEIN"/>
    <property type="match status" value="1"/>
</dbReference>
<keyword evidence="4" id="KW-0998">Cell outer membrane</keyword>
<keyword evidence="9" id="KW-1185">Reference proteome</keyword>
<dbReference type="Gene3D" id="2.40.160.20">
    <property type="match status" value="1"/>
</dbReference>
<evidence type="ECO:0000256" key="3">
    <source>
        <dbReference type="ARBA" id="ARBA00023136"/>
    </source>
</evidence>
<accession>A0ABV2IT87</accession>
<feature type="chain" id="PRO_5046750118" evidence="6">
    <location>
        <begin position="22"/>
        <end position="234"/>
    </location>
</feature>
<dbReference type="Proteomes" id="UP001549047">
    <property type="component" value="Unassembled WGS sequence"/>
</dbReference>
<evidence type="ECO:0000256" key="2">
    <source>
        <dbReference type="ARBA" id="ARBA00022729"/>
    </source>
</evidence>
<keyword evidence="2 6" id="KW-0732">Signal</keyword>
<dbReference type="EMBL" id="JBEPMB010000001">
    <property type="protein sequence ID" value="MET3611706.1"/>
    <property type="molecule type" value="Genomic_DNA"/>
</dbReference>
<evidence type="ECO:0000313" key="9">
    <source>
        <dbReference type="Proteomes" id="UP001549047"/>
    </source>
</evidence>
<name>A0ABV2IT87_9HYPH</name>
<evidence type="ECO:0000256" key="4">
    <source>
        <dbReference type="ARBA" id="ARBA00023237"/>
    </source>
</evidence>
<dbReference type="InterPro" id="IPR051692">
    <property type="entry name" value="OMP-like"/>
</dbReference>
<gene>
    <name evidence="8" type="ORF">ABID16_000011</name>
</gene>
<evidence type="ECO:0000256" key="5">
    <source>
        <dbReference type="ARBA" id="ARBA00038306"/>
    </source>
</evidence>
<evidence type="ECO:0000256" key="1">
    <source>
        <dbReference type="ARBA" id="ARBA00004442"/>
    </source>
</evidence>
<feature type="domain" description="Outer membrane protein beta-barrel" evidence="7">
    <location>
        <begin position="13"/>
        <end position="234"/>
    </location>
</feature>
<dbReference type="PANTHER" id="PTHR34001:SF3">
    <property type="entry name" value="BLL7405 PROTEIN"/>
    <property type="match status" value="1"/>
</dbReference>
<protein>
    <submittedName>
        <fullName evidence="8">Opacity protein-like surface antigen</fullName>
    </submittedName>
</protein>
<evidence type="ECO:0000256" key="6">
    <source>
        <dbReference type="SAM" id="SignalP"/>
    </source>
</evidence>
<evidence type="ECO:0000259" key="7">
    <source>
        <dbReference type="Pfam" id="PF13505"/>
    </source>
</evidence>
<evidence type="ECO:0000313" key="8">
    <source>
        <dbReference type="EMBL" id="MET3611706.1"/>
    </source>
</evidence>
<reference evidence="8 9" key="1">
    <citation type="submission" date="2024-06" db="EMBL/GenBank/DDBJ databases">
        <title>Genomic Encyclopedia of Type Strains, Phase IV (KMG-IV): sequencing the most valuable type-strain genomes for metagenomic binning, comparative biology and taxonomic classification.</title>
        <authorList>
            <person name="Goeker M."/>
        </authorList>
    </citation>
    <scope>NUCLEOTIDE SEQUENCE [LARGE SCALE GENOMIC DNA]</scope>
    <source>
        <strain evidence="8 9">DSM 29780</strain>
    </source>
</reference>
<dbReference type="RefSeq" id="WP_354553823.1">
    <property type="nucleotide sequence ID" value="NZ_JBEPMB010000001.1"/>
</dbReference>
<dbReference type="InterPro" id="IPR027385">
    <property type="entry name" value="Beta-barrel_OMP"/>
</dbReference>
<dbReference type="SUPFAM" id="SSF56925">
    <property type="entry name" value="OMPA-like"/>
    <property type="match status" value="1"/>
</dbReference>
<comment type="similarity">
    <text evidence="5">Belongs to the Omp25/RopB family.</text>
</comment>
<proteinExistence type="inferred from homology"/>